<comment type="caution">
    <text evidence="2">The sequence shown here is derived from an EMBL/GenBank/DDBJ whole genome shotgun (WGS) entry which is preliminary data.</text>
</comment>
<gene>
    <name evidence="2" type="ORF">BJ994_000748</name>
</gene>
<reference evidence="2 3" key="1">
    <citation type="submission" date="2020-03" db="EMBL/GenBank/DDBJ databases">
        <title>Sequencing the genomes of 1000 actinobacteria strains.</title>
        <authorList>
            <person name="Klenk H.-P."/>
        </authorList>
    </citation>
    <scope>NUCLEOTIDE SEQUENCE [LARGE SCALE GENOMIC DNA]</scope>
    <source>
        <strain evidence="2 3">DSM 16403</strain>
    </source>
</reference>
<sequence length="57" mass="6283">MTDEAPLRYRVLTGQDDKAFCARVSEALESGYRLHGSPALTYNGDRVIVAQALVLED</sequence>
<evidence type="ECO:0000313" key="3">
    <source>
        <dbReference type="Proteomes" id="UP000547458"/>
    </source>
</evidence>
<proteinExistence type="predicted"/>
<feature type="domain" description="DUF1737" evidence="1">
    <location>
        <begin position="8"/>
        <end position="54"/>
    </location>
</feature>
<accession>A0A846RM15</accession>
<dbReference type="InterPro" id="IPR013619">
    <property type="entry name" value="DUF1737"/>
</dbReference>
<protein>
    <recommendedName>
        <fullName evidence="1">DUF1737 domain-containing protein</fullName>
    </recommendedName>
</protein>
<dbReference type="Pfam" id="PF08410">
    <property type="entry name" value="DUF1737"/>
    <property type="match status" value="1"/>
</dbReference>
<dbReference type="AlphaFoldDB" id="A0A846RM15"/>
<dbReference type="RefSeq" id="WP_167991605.1">
    <property type="nucleotide sequence ID" value="NZ_JAATJL010000001.1"/>
</dbReference>
<evidence type="ECO:0000313" key="2">
    <source>
        <dbReference type="EMBL" id="NJC21672.1"/>
    </source>
</evidence>
<name>A0A846RM15_9MICC</name>
<evidence type="ECO:0000259" key="1">
    <source>
        <dbReference type="Pfam" id="PF08410"/>
    </source>
</evidence>
<keyword evidence="3" id="KW-1185">Reference proteome</keyword>
<organism evidence="2 3">
    <name type="scientific">Arthrobacter pigmenti</name>
    <dbReference type="NCBI Taxonomy" id="271432"/>
    <lineage>
        <taxon>Bacteria</taxon>
        <taxon>Bacillati</taxon>
        <taxon>Actinomycetota</taxon>
        <taxon>Actinomycetes</taxon>
        <taxon>Micrococcales</taxon>
        <taxon>Micrococcaceae</taxon>
        <taxon>Arthrobacter</taxon>
    </lineage>
</organism>
<dbReference type="Proteomes" id="UP000547458">
    <property type="component" value="Unassembled WGS sequence"/>
</dbReference>
<dbReference type="EMBL" id="JAATJL010000001">
    <property type="protein sequence ID" value="NJC21672.1"/>
    <property type="molecule type" value="Genomic_DNA"/>
</dbReference>